<reference evidence="5" key="1">
    <citation type="submission" date="2016-10" db="EMBL/GenBank/DDBJ databases">
        <authorList>
            <person name="Varghese N."/>
            <person name="Submissions S."/>
        </authorList>
    </citation>
    <scope>NUCLEOTIDE SEQUENCE [LARGE SCALE GENOMIC DNA]</scope>
    <source>
        <strain evidence="5">IBRC-M 10760</strain>
    </source>
</reference>
<accession>A0A1G7L4W0</accession>
<dbReference type="PANTHER" id="PTHR43110">
    <property type="entry name" value="THIOL PEROXIDASE"/>
    <property type="match status" value="1"/>
</dbReference>
<keyword evidence="1" id="KW-0676">Redox-active center</keyword>
<gene>
    <name evidence="4" type="ORF">SAMN05216218_106164</name>
</gene>
<feature type="compositionally biased region" description="Basic and acidic residues" evidence="2">
    <location>
        <begin position="384"/>
        <end position="393"/>
    </location>
</feature>
<name>A0A1G7L4W0_9EURY</name>
<evidence type="ECO:0000256" key="1">
    <source>
        <dbReference type="ARBA" id="ARBA00023284"/>
    </source>
</evidence>
<proteinExistence type="predicted"/>
<dbReference type="Proteomes" id="UP000199076">
    <property type="component" value="Unassembled WGS sequence"/>
</dbReference>
<dbReference type="GO" id="GO:0016491">
    <property type="term" value="F:oxidoreductase activity"/>
    <property type="evidence" value="ECO:0007669"/>
    <property type="project" value="InterPro"/>
</dbReference>
<evidence type="ECO:0000259" key="3">
    <source>
        <dbReference type="PROSITE" id="PS51352"/>
    </source>
</evidence>
<evidence type="ECO:0000256" key="2">
    <source>
        <dbReference type="SAM" id="MobiDB-lite"/>
    </source>
</evidence>
<feature type="compositionally biased region" description="Acidic residues" evidence="2">
    <location>
        <begin position="300"/>
        <end position="354"/>
    </location>
</feature>
<dbReference type="OrthoDB" id="6924at2157"/>
<dbReference type="AlphaFoldDB" id="A0A1G7L4W0"/>
<dbReference type="Pfam" id="PF00578">
    <property type="entry name" value="AhpC-TSA"/>
    <property type="match status" value="1"/>
</dbReference>
<dbReference type="GO" id="GO:0016209">
    <property type="term" value="F:antioxidant activity"/>
    <property type="evidence" value="ECO:0007669"/>
    <property type="project" value="InterPro"/>
</dbReference>
<dbReference type="STRING" id="660518.SAMN05216218_106164"/>
<feature type="compositionally biased region" description="Acidic residues" evidence="2">
    <location>
        <begin position="404"/>
        <end position="422"/>
    </location>
</feature>
<dbReference type="PANTHER" id="PTHR43110:SF1">
    <property type="entry name" value="THIOL PEROXIDASE"/>
    <property type="match status" value="1"/>
</dbReference>
<dbReference type="InterPro" id="IPR013766">
    <property type="entry name" value="Thioredoxin_domain"/>
</dbReference>
<dbReference type="RefSeq" id="WP_092691175.1">
    <property type="nucleotide sequence ID" value="NZ_FNBK01000006.1"/>
</dbReference>
<dbReference type="PROSITE" id="PS51352">
    <property type="entry name" value="THIOREDOXIN_2"/>
    <property type="match status" value="1"/>
</dbReference>
<feature type="domain" description="Thioredoxin" evidence="3">
    <location>
        <begin position="2"/>
        <end position="156"/>
    </location>
</feature>
<dbReference type="InterPro" id="IPR036249">
    <property type="entry name" value="Thioredoxin-like_sf"/>
</dbReference>
<evidence type="ECO:0000313" key="5">
    <source>
        <dbReference type="Proteomes" id="UP000199076"/>
    </source>
</evidence>
<dbReference type="SUPFAM" id="SSF52833">
    <property type="entry name" value="Thioredoxin-like"/>
    <property type="match status" value="1"/>
</dbReference>
<organism evidence="4 5">
    <name type="scientific">Halorientalis regularis</name>
    <dbReference type="NCBI Taxonomy" id="660518"/>
    <lineage>
        <taxon>Archaea</taxon>
        <taxon>Methanobacteriati</taxon>
        <taxon>Methanobacteriota</taxon>
        <taxon>Stenosarchaea group</taxon>
        <taxon>Halobacteria</taxon>
        <taxon>Halobacteriales</taxon>
        <taxon>Haloarculaceae</taxon>
        <taxon>Halorientalis</taxon>
    </lineage>
</organism>
<dbReference type="EMBL" id="FNBK01000006">
    <property type="protein sequence ID" value="SDF44528.1"/>
    <property type="molecule type" value="Genomic_DNA"/>
</dbReference>
<protein>
    <submittedName>
        <fullName evidence="4">Peroxiredoxin</fullName>
    </submittedName>
</protein>
<sequence length="430" mass="46140">MLSEGTVAPTVTLPGVVDGAPRDVSLEDYIGEGIVVLAFYPADFNPACEDDSCDLTELDLFTMQRDVDIFAVSTDSVFSHRAYAEEYSLSIPLLSDTYGEAIDAYDVALDSDQLLSERAVFVIDQEGVIQYAWSTADLEQRPDIDAVREAVSSIGGDSTAVGRYRVGHAHYIEARRAFTSAMKSFEDRDWLIAQGDFQRAMEEFQESADQFESAVRFAESEPLEQGFERAQEKATALWQAAEWLAESASEYASGDGKEADELRQDAETPLETARDIGEPPDPDDITLDADGAATERSATEPDEDALDAPTDPAEDEDTSEPGGDADGDPGEQDDVDAAVEDVSVDDEDTAESDSADGTVEGASADGVSSAVEFDVVDDGGDEDATPHDGHDEPASEEPVSADTGSDDADGEDGDDDEDEDIELDLKDPTE</sequence>
<dbReference type="InterPro" id="IPR050455">
    <property type="entry name" value="Tpx_Peroxidase_subfamily"/>
</dbReference>
<evidence type="ECO:0000313" key="4">
    <source>
        <dbReference type="EMBL" id="SDF44528.1"/>
    </source>
</evidence>
<keyword evidence="5" id="KW-1185">Reference proteome</keyword>
<feature type="compositionally biased region" description="Basic and acidic residues" evidence="2">
    <location>
        <begin position="255"/>
        <end position="277"/>
    </location>
</feature>
<dbReference type="InterPro" id="IPR000866">
    <property type="entry name" value="AhpC/TSA"/>
</dbReference>
<feature type="compositionally biased region" description="Acidic residues" evidence="2">
    <location>
        <begin position="278"/>
        <end position="287"/>
    </location>
</feature>
<feature type="region of interest" description="Disordered" evidence="2">
    <location>
        <begin position="249"/>
        <end position="430"/>
    </location>
</feature>
<feature type="compositionally biased region" description="Acidic residues" evidence="2">
    <location>
        <begin position="374"/>
        <end position="383"/>
    </location>
</feature>
<dbReference type="Gene3D" id="3.40.30.10">
    <property type="entry name" value="Glutaredoxin"/>
    <property type="match status" value="1"/>
</dbReference>